<accession>A0AAD8F7V5</accession>
<gene>
    <name evidence="1" type="ORF">Bpfe_016866</name>
</gene>
<reference evidence="1" key="1">
    <citation type="journal article" date="2023" name="PLoS Negl. Trop. Dis.">
        <title>A genome sequence for Biomphalaria pfeifferi, the major vector snail for the human-infecting parasite Schistosoma mansoni.</title>
        <authorList>
            <person name="Bu L."/>
            <person name="Lu L."/>
            <person name="Laidemitt M.R."/>
            <person name="Zhang S.M."/>
            <person name="Mutuku M."/>
            <person name="Mkoji G."/>
            <person name="Steinauer M."/>
            <person name="Loker E.S."/>
        </authorList>
    </citation>
    <scope>NUCLEOTIDE SEQUENCE</scope>
    <source>
        <strain evidence="1">KasaAsao</strain>
    </source>
</reference>
<sequence length="71" mass="8109">MGDQSSITCTWSTIVVEEHLKTVDEQLAMSCESCQYWTLLSRAASTKRQIGRPKEQSYFIIHCWKRIGNAG</sequence>
<keyword evidence="2" id="KW-1185">Reference proteome</keyword>
<evidence type="ECO:0000313" key="2">
    <source>
        <dbReference type="Proteomes" id="UP001233172"/>
    </source>
</evidence>
<reference evidence="1" key="2">
    <citation type="submission" date="2023-04" db="EMBL/GenBank/DDBJ databases">
        <authorList>
            <person name="Bu L."/>
            <person name="Lu L."/>
            <person name="Laidemitt M.R."/>
            <person name="Zhang S.M."/>
            <person name="Mutuku M."/>
            <person name="Mkoji G."/>
            <person name="Steinauer M."/>
            <person name="Loker E.S."/>
        </authorList>
    </citation>
    <scope>NUCLEOTIDE SEQUENCE</scope>
    <source>
        <strain evidence="1">KasaAsao</strain>
        <tissue evidence="1">Whole Snail</tissue>
    </source>
</reference>
<dbReference type="EMBL" id="JASAOG010000084">
    <property type="protein sequence ID" value="KAK0053646.1"/>
    <property type="molecule type" value="Genomic_DNA"/>
</dbReference>
<dbReference type="Proteomes" id="UP001233172">
    <property type="component" value="Unassembled WGS sequence"/>
</dbReference>
<dbReference type="AlphaFoldDB" id="A0AAD8F7V5"/>
<evidence type="ECO:0000313" key="1">
    <source>
        <dbReference type="EMBL" id="KAK0053646.1"/>
    </source>
</evidence>
<name>A0AAD8F7V5_BIOPF</name>
<proteinExistence type="predicted"/>
<protein>
    <submittedName>
        <fullName evidence="1">Uncharacterized protein</fullName>
    </submittedName>
</protein>
<organism evidence="1 2">
    <name type="scientific">Biomphalaria pfeifferi</name>
    <name type="common">Bloodfluke planorb</name>
    <name type="synonym">Freshwater snail</name>
    <dbReference type="NCBI Taxonomy" id="112525"/>
    <lineage>
        <taxon>Eukaryota</taxon>
        <taxon>Metazoa</taxon>
        <taxon>Spiralia</taxon>
        <taxon>Lophotrochozoa</taxon>
        <taxon>Mollusca</taxon>
        <taxon>Gastropoda</taxon>
        <taxon>Heterobranchia</taxon>
        <taxon>Euthyneura</taxon>
        <taxon>Panpulmonata</taxon>
        <taxon>Hygrophila</taxon>
        <taxon>Lymnaeoidea</taxon>
        <taxon>Planorbidae</taxon>
        <taxon>Biomphalaria</taxon>
    </lineage>
</organism>
<comment type="caution">
    <text evidence="1">The sequence shown here is derived from an EMBL/GenBank/DDBJ whole genome shotgun (WGS) entry which is preliminary data.</text>
</comment>